<dbReference type="Gene3D" id="3.30.565.10">
    <property type="entry name" value="Histidine kinase-like ATPase, C-terminal domain"/>
    <property type="match status" value="1"/>
</dbReference>
<evidence type="ECO:0000256" key="2">
    <source>
        <dbReference type="SAM" id="MobiDB-lite"/>
    </source>
</evidence>
<dbReference type="PANTHER" id="PTHR35526">
    <property type="entry name" value="ANTI-SIGMA-F FACTOR RSBW-RELATED"/>
    <property type="match status" value="1"/>
</dbReference>
<keyword evidence="1" id="KW-0723">Serine/threonine-protein kinase</keyword>
<dbReference type="EMBL" id="MVFC01000034">
    <property type="protein sequence ID" value="OON72914.1"/>
    <property type="molecule type" value="Genomic_DNA"/>
</dbReference>
<sequence length="143" mass="15856">MSATLPNSRDPQGDRSDTVSYTPYLPNVSRARQRVAWLAKEWGVPHLMDDAALLASELCSNALLHGCVRDRLFRVDVALRNGAFRVSVTDAKGERMPVLRQPGEERDDIGQFGRGLLLVSAIAQRWDSEPLIVGKTVWAELDA</sequence>
<dbReference type="Proteomes" id="UP000190539">
    <property type="component" value="Unassembled WGS sequence"/>
</dbReference>
<feature type="region of interest" description="Disordered" evidence="2">
    <location>
        <begin position="1"/>
        <end position="23"/>
    </location>
</feature>
<evidence type="ECO:0000313" key="4">
    <source>
        <dbReference type="EMBL" id="OON72914.1"/>
    </source>
</evidence>
<dbReference type="GO" id="GO:0004674">
    <property type="term" value="F:protein serine/threonine kinase activity"/>
    <property type="evidence" value="ECO:0007669"/>
    <property type="project" value="UniProtKB-KW"/>
</dbReference>
<organism evidence="4 5">
    <name type="scientific">Streptomyces tsukubensis</name>
    <dbReference type="NCBI Taxonomy" id="83656"/>
    <lineage>
        <taxon>Bacteria</taxon>
        <taxon>Bacillati</taxon>
        <taxon>Actinomycetota</taxon>
        <taxon>Actinomycetes</taxon>
        <taxon>Kitasatosporales</taxon>
        <taxon>Streptomycetaceae</taxon>
        <taxon>Streptomyces</taxon>
    </lineage>
</organism>
<dbReference type="STRING" id="83656.B1H18_28310"/>
<evidence type="ECO:0000256" key="1">
    <source>
        <dbReference type="ARBA" id="ARBA00022527"/>
    </source>
</evidence>
<comment type="caution">
    <text evidence="4">The sequence shown here is derived from an EMBL/GenBank/DDBJ whole genome shotgun (WGS) entry which is preliminary data.</text>
</comment>
<dbReference type="InterPro" id="IPR003594">
    <property type="entry name" value="HATPase_dom"/>
</dbReference>
<dbReference type="PANTHER" id="PTHR35526:SF3">
    <property type="entry name" value="ANTI-SIGMA-F FACTOR RSBW"/>
    <property type="match status" value="1"/>
</dbReference>
<dbReference type="AlphaFoldDB" id="A0A1V4A2J6"/>
<feature type="compositionally biased region" description="Polar residues" evidence="2">
    <location>
        <begin position="1"/>
        <end position="10"/>
    </location>
</feature>
<keyword evidence="1" id="KW-0808">Transferase</keyword>
<proteinExistence type="predicted"/>
<dbReference type="OrthoDB" id="3473697at2"/>
<evidence type="ECO:0000313" key="5">
    <source>
        <dbReference type="Proteomes" id="UP000190539"/>
    </source>
</evidence>
<dbReference type="SUPFAM" id="SSF55874">
    <property type="entry name" value="ATPase domain of HSP90 chaperone/DNA topoisomerase II/histidine kinase"/>
    <property type="match status" value="1"/>
</dbReference>
<protein>
    <recommendedName>
        <fullName evidence="3">Histidine kinase/HSP90-like ATPase domain-containing protein</fullName>
    </recommendedName>
</protein>
<reference evidence="4 5" key="1">
    <citation type="submission" date="2017-02" db="EMBL/GenBank/DDBJ databases">
        <title>Draft Genome Sequence of Streptomyces tsukubaensis F601, a Producer of the immunosuppressant tacrolimus FK506.</title>
        <authorList>
            <person name="Zong G."/>
            <person name="Zhong C."/>
            <person name="Fu J."/>
            <person name="Qin R."/>
            <person name="Cao G."/>
        </authorList>
    </citation>
    <scope>NUCLEOTIDE SEQUENCE [LARGE SCALE GENOMIC DNA]</scope>
    <source>
        <strain evidence="4 5">F601</strain>
    </source>
</reference>
<feature type="domain" description="Histidine kinase/HSP90-like ATPase" evidence="3">
    <location>
        <begin position="27"/>
        <end position="128"/>
    </location>
</feature>
<dbReference type="InterPro" id="IPR050267">
    <property type="entry name" value="Anti-sigma-factor_SerPK"/>
</dbReference>
<name>A0A1V4A2J6_9ACTN</name>
<keyword evidence="1" id="KW-0418">Kinase</keyword>
<accession>A0A1V4A2J6</accession>
<evidence type="ECO:0000259" key="3">
    <source>
        <dbReference type="Pfam" id="PF13581"/>
    </source>
</evidence>
<dbReference type="RefSeq" id="WP_077972767.1">
    <property type="nucleotide sequence ID" value="NZ_CP045178.1"/>
</dbReference>
<keyword evidence="5" id="KW-1185">Reference proteome</keyword>
<dbReference type="CDD" id="cd16936">
    <property type="entry name" value="HATPase_RsbW-like"/>
    <property type="match status" value="1"/>
</dbReference>
<dbReference type="InterPro" id="IPR036890">
    <property type="entry name" value="HATPase_C_sf"/>
</dbReference>
<gene>
    <name evidence="4" type="ORF">B1H18_28310</name>
</gene>
<dbReference type="Pfam" id="PF13581">
    <property type="entry name" value="HATPase_c_2"/>
    <property type="match status" value="1"/>
</dbReference>